<evidence type="ECO:0000313" key="1">
    <source>
        <dbReference type="EMBL" id="SUX10194.1"/>
    </source>
</evidence>
<proteinExistence type="predicted"/>
<gene>
    <name evidence="1" type="ORF">NCTC12475_00397</name>
</gene>
<organism evidence="1 2">
    <name type="scientific">Campylobacter sputorum subsp. sputorum</name>
    <dbReference type="NCBI Taxonomy" id="32024"/>
    <lineage>
        <taxon>Bacteria</taxon>
        <taxon>Pseudomonadati</taxon>
        <taxon>Campylobacterota</taxon>
        <taxon>Epsilonproteobacteria</taxon>
        <taxon>Campylobacterales</taxon>
        <taxon>Campylobacteraceae</taxon>
        <taxon>Campylobacter</taxon>
    </lineage>
</organism>
<sequence>MTYPEVHSLEKSLVLRDKYKNELSKEQCEVKHI</sequence>
<dbReference type="Proteomes" id="UP000254920">
    <property type="component" value="Unassembled WGS sequence"/>
</dbReference>
<protein>
    <submittedName>
        <fullName evidence="1">Uncharacterized protein</fullName>
    </submittedName>
</protein>
<keyword evidence="2" id="KW-1185">Reference proteome</keyword>
<accession>A0A381DHP4</accession>
<reference evidence="1 2" key="1">
    <citation type="submission" date="2018-06" db="EMBL/GenBank/DDBJ databases">
        <authorList>
            <consortium name="Pathogen Informatics"/>
            <person name="Doyle S."/>
        </authorList>
    </citation>
    <scope>NUCLEOTIDE SEQUENCE [LARGE SCALE GENOMIC DNA]</scope>
    <source>
        <strain evidence="1 2">NCTC12475</strain>
    </source>
</reference>
<evidence type="ECO:0000313" key="2">
    <source>
        <dbReference type="Proteomes" id="UP000254920"/>
    </source>
</evidence>
<dbReference type="AlphaFoldDB" id="A0A381DHP4"/>
<name>A0A381DHP4_9BACT</name>
<dbReference type="EMBL" id="UFVD01000001">
    <property type="protein sequence ID" value="SUX10194.1"/>
    <property type="molecule type" value="Genomic_DNA"/>
</dbReference>